<feature type="coiled-coil region" evidence="1">
    <location>
        <begin position="90"/>
        <end position="120"/>
    </location>
</feature>
<gene>
    <name evidence="2" type="ORF">UFOVP418_48</name>
</gene>
<organism evidence="2">
    <name type="scientific">uncultured Caudovirales phage</name>
    <dbReference type="NCBI Taxonomy" id="2100421"/>
    <lineage>
        <taxon>Viruses</taxon>
        <taxon>Duplodnaviria</taxon>
        <taxon>Heunggongvirae</taxon>
        <taxon>Uroviricota</taxon>
        <taxon>Caudoviricetes</taxon>
        <taxon>Peduoviridae</taxon>
        <taxon>Maltschvirus</taxon>
        <taxon>Maltschvirus maltsch</taxon>
    </lineage>
</organism>
<dbReference type="EMBL" id="LR796391">
    <property type="protein sequence ID" value="CAB4141492.1"/>
    <property type="molecule type" value="Genomic_DNA"/>
</dbReference>
<sequence>MIELPNKPGRYNADKSIMLCVPSLGKPFFEIRVSCTKAGHQQQLTRKLYVNVTHPYLPQLEYAIAERYRMESALERKVDEYVQCMLDLNIISTQKEHERNKREREAAERLELRVSAARRDVRAVLVVYGPAIEMRKPFFIHQWI</sequence>
<evidence type="ECO:0000256" key="1">
    <source>
        <dbReference type="SAM" id="Coils"/>
    </source>
</evidence>
<protein>
    <submittedName>
        <fullName evidence="2">Uncharacterized protein</fullName>
    </submittedName>
</protein>
<keyword evidence="1" id="KW-0175">Coiled coil</keyword>
<name>A0A6J5M5P6_9CAUD</name>
<accession>A0A6J5M5P6</accession>
<reference evidence="2" key="1">
    <citation type="submission" date="2020-04" db="EMBL/GenBank/DDBJ databases">
        <authorList>
            <person name="Chiriac C."/>
            <person name="Salcher M."/>
            <person name="Ghai R."/>
            <person name="Kavagutti S V."/>
        </authorList>
    </citation>
    <scope>NUCLEOTIDE SEQUENCE</scope>
</reference>
<evidence type="ECO:0000313" key="2">
    <source>
        <dbReference type="EMBL" id="CAB4141492.1"/>
    </source>
</evidence>
<proteinExistence type="predicted"/>